<dbReference type="PANTHER" id="PTHR43766">
    <property type="entry name" value="TRYPTOPHAN--TRNA LIGASE, MITOCHONDRIAL"/>
    <property type="match status" value="1"/>
</dbReference>
<evidence type="ECO:0000256" key="5">
    <source>
        <dbReference type="ARBA" id="ARBA00022598"/>
    </source>
</evidence>
<evidence type="ECO:0000259" key="17">
    <source>
        <dbReference type="SMART" id="SM01403"/>
    </source>
</evidence>
<dbReference type="InterPro" id="IPR027486">
    <property type="entry name" value="Ribosomal_uS10_dom"/>
</dbReference>
<keyword evidence="9" id="KW-0689">Ribosomal protein</keyword>
<comment type="similarity">
    <text evidence="2">Belongs to the class-I aminoacyl-tRNA synthetase family.</text>
</comment>
<dbReference type="PROSITE" id="PS00178">
    <property type="entry name" value="AA_TRNA_LIGASE_I"/>
    <property type="match status" value="1"/>
</dbReference>
<evidence type="ECO:0000256" key="7">
    <source>
        <dbReference type="ARBA" id="ARBA00022840"/>
    </source>
</evidence>
<accession>A0AAN6N902</accession>
<dbReference type="EC" id="6.1.1.2" evidence="4"/>
<dbReference type="InterPro" id="IPR001848">
    <property type="entry name" value="Ribosomal_uS10"/>
</dbReference>
<evidence type="ECO:0000256" key="12">
    <source>
        <dbReference type="ARBA" id="ARBA00030268"/>
    </source>
</evidence>
<sequence length="750" mass="83793">MATDVLGLSDNDIDRLLSEAESRLAGAANNGQEAIAAVAPKPTSTQLLKAPTPSLAPSSGQTAVVDNSKSKQLSVRVPPQPVDKKKTVKDDAGSDWAHMPRTKLTPELKRDLQILRMRDVVALGKQHFKKDNRKDFVPEYCQVGTIIPGALDGQNARLTRKERKRTIVEEVLGAETGGHTAKMNAPSLIRPLRHSLQGRLQLATARPVQNVFQTQLRRNASMYDSPKIPPYVNTTQESDGENIPRMPRSLEALYLKPLRREAQYGVPSCDLQLRSYSVRNLEFFCDFALRAAYFLGLPAFGPVPLPRKTERWTVPKSSFIFKKSQENFERITMRRLIQIKDGHPETVQIWLAFLQKHAYYGIGMKANVWEFGNIEVGKTLDASVKEVEQILEDKWKHLGHVKNIQDKVQDLDEFMATTSQDASPQPPTPKPRVVFSGIQPTGVPHLGNYLGALQQWKRLQDTSSPSDKLLFSIVDLHAITVPRERGLLAQWKREMLAALLAIGLDPERSIIFYQSTVPAHSELQWILSCTASMGYLSRMTQWKAADILIHRATHVPVGDDQRQHLEFARECVTNFNHAYGRQLLVAPETILSPAKRVMSLQSPTKKMSKSDADPRSRILLSDPPNVIRKKCKVALTDSVGNFVSYDAENRPGVSNLVEILSHLTPNSAGGASPEDLVKEFGEGAGLKDLKARVADAIITETEPIRQRYEELLGDRKRGYMEEVIQEGTREARESAEETMALVREAVELGV</sequence>
<dbReference type="GO" id="GO:0003735">
    <property type="term" value="F:structural constituent of ribosome"/>
    <property type="evidence" value="ECO:0007669"/>
    <property type="project" value="InterPro"/>
</dbReference>
<dbReference type="FunFam" id="3.30.70.600:FF:000003">
    <property type="entry name" value="30S ribosomal protein S10"/>
    <property type="match status" value="1"/>
</dbReference>
<keyword evidence="19" id="KW-1185">Reference proteome</keyword>
<keyword evidence="7" id="KW-0067">ATP-binding</keyword>
<dbReference type="InterPro" id="IPR050203">
    <property type="entry name" value="Trp-tRNA_synthetase"/>
</dbReference>
<dbReference type="Proteomes" id="UP001303473">
    <property type="component" value="Unassembled WGS sequence"/>
</dbReference>
<feature type="compositionally biased region" description="Basic and acidic residues" evidence="16">
    <location>
        <begin position="82"/>
        <end position="92"/>
    </location>
</feature>
<feature type="compositionally biased region" description="Polar residues" evidence="16">
    <location>
        <begin position="55"/>
        <end position="73"/>
    </location>
</feature>
<proteinExistence type="inferred from homology"/>
<dbReference type="FunFam" id="1.10.240.10:FF:000002">
    <property type="entry name" value="Tryptophan--tRNA ligase"/>
    <property type="match status" value="1"/>
</dbReference>
<dbReference type="SUPFAM" id="SSF54999">
    <property type="entry name" value="Ribosomal protein S10"/>
    <property type="match status" value="1"/>
</dbReference>
<dbReference type="SUPFAM" id="SSF52374">
    <property type="entry name" value="Nucleotidylyl transferase"/>
    <property type="match status" value="1"/>
</dbReference>
<evidence type="ECO:0000313" key="19">
    <source>
        <dbReference type="Proteomes" id="UP001303473"/>
    </source>
</evidence>
<dbReference type="PRINTS" id="PR01039">
    <property type="entry name" value="TRNASYNTHTRP"/>
</dbReference>
<dbReference type="InterPro" id="IPR002305">
    <property type="entry name" value="aa-tRNA-synth_Ic"/>
</dbReference>
<dbReference type="GO" id="GO:0070183">
    <property type="term" value="P:mitochondrial tryptophanyl-tRNA aminoacylation"/>
    <property type="evidence" value="ECO:0007669"/>
    <property type="project" value="TreeGrafter"/>
</dbReference>
<dbReference type="NCBIfam" id="TIGR00233">
    <property type="entry name" value="trpS"/>
    <property type="match status" value="1"/>
</dbReference>
<dbReference type="GO" id="GO:0005524">
    <property type="term" value="F:ATP binding"/>
    <property type="evidence" value="ECO:0007669"/>
    <property type="project" value="UniProtKB-KW"/>
</dbReference>
<gene>
    <name evidence="18" type="ORF">QBC46DRAFT_364500</name>
</gene>
<comment type="caution">
    <text evidence="18">The sequence shown here is derived from an EMBL/GenBank/DDBJ whole genome shotgun (WGS) entry which is preliminary data.</text>
</comment>
<dbReference type="CDD" id="cd00806">
    <property type="entry name" value="TrpRS_core"/>
    <property type="match status" value="1"/>
</dbReference>
<evidence type="ECO:0000256" key="11">
    <source>
        <dbReference type="ARBA" id="ARBA00023274"/>
    </source>
</evidence>
<dbReference type="HAMAP" id="MF_00508">
    <property type="entry name" value="Ribosomal_uS10"/>
    <property type="match status" value="1"/>
</dbReference>
<dbReference type="InterPro" id="IPR014810">
    <property type="entry name" value="Fcf2_C"/>
</dbReference>
<comment type="similarity">
    <text evidence="3">Belongs to the universal ribosomal protein uS10 family.</text>
</comment>
<evidence type="ECO:0000256" key="9">
    <source>
        <dbReference type="ARBA" id="ARBA00022980"/>
    </source>
</evidence>
<evidence type="ECO:0000256" key="15">
    <source>
        <dbReference type="ARBA" id="ARBA00078476"/>
    </source>
</evidence>
<protein>
    <recommendedName>
        <fullName evidence="13">Small ribosomal subunit protein uS10m</fullName>
        <ecNumber evidence="4">6.1.1.2</ecNumber>
    </recommendedName>
    <alternativeName>
        <fullName evidence="14">37S ribosomal protein S10, mitochondrial</fullName>
    </alternativeName>
    <alternativeName>
        <fullName evidence="15">Mitochondrial ribosomal small subunit protein 10</fullName>
    </alternativeName>
    <alternativeName>
        <fullName evidence="12">Tryptophanyl-tRNA synthetase</fullName>
    </alternativeName>
</protein>
<dbReference type="SMART" id="SM01403">
    <property type="entry name" value="Ribosomal_S10"/>
    <property type="match status" value="1"/>
</dbReference>
<keyword evidence="11" id="KW-0687">Ribonucleoprotein</keyword>
<keyword evidence="6" id="KW-0547">Nucleotide-binding</keyword>
<dbReference type="InterPro" id="IPR002306">
    <property type="entry name" value="Trp-tRNA-ligase"/>
</dbReference>
<dbReference type="Gene3D" id="3.40.50.620">
    <property type="entry name" value="HUPs"/>
    <property type="match status" value="1"/>
</dbReference>
<dbReference type="PANTHER" id="PTHR43766:SF1">
    <property type="entry name" value="TRYPTOPHAN--TRNA LIGASE, MITOCHONDRIAL"/>
    <property type="match status" value="1"/>
</dbReference>
<organism evidence="18 19">
    <name type="scientific">Diplogelasinospora grovesii</name>
    <dbReference type="NCBI Taxonomy" id="303347"/>
    <lineage>
        <taxon>Eukaryota</taxon>
        <taxon>Fungi</taxon>
        <taxon>Dikarya</taxon>
        <taxon>Ascomycota</taxon>
        <taxon>Pezizomycotina</taxon>
        <taxon>Sordariomycetes</taxon>
        <taxon>Sordariomycetidae</taxon>
        <taxon>Sordariales</taxon>
        <taxon>Diplogelasinosporaceae</taxon>
        <taxon>Diplogelasinospora</taxon>
    </lineage>
</organism>
<evidence type="ECO:0000256" key="2">
    <source>
        <dbReference type="ARBA" id="ARBA00005594"/>
    </source>
</evidence>
<dbReference type="Pfam" id="PF00338">
    <property type="entry name" value="Ribosomal_S10"/>
    <property type="match status" value="1"/>
</dbReference>
<keyword evidence="10" id="KW-0030">Aminoacyl-tRNA synthetase</keyword>
<dbReference type="GO" id="GO:0005840">
    <property type="term" value="C:ribosome"/>
    <property type="evidence" value="ECO:0007669"/>
    <property type="project" value="UniProtKB-KW"/>
</dbReference>
<evidence type="ECO:0000313" key="18">
    <source>
        <dbReference type="EMBL" id="KAK3939953.1"/>
    </source>
</evidence>
<evidence type="ECO:0000256" key="1">
    <source>
        <dbReference type="ARBA" id="ARBA00004173"/>
    </source>
</evidence>
<dbReference type="EMBL" id="MU853803">
    <property type="protein sequence ID" value="KAK3939953.1"/>
    <property type="molecule type" value="Genomic_DNA"/>
</dbReference>
<dbReference type="Pfam" id="PF08698">
    <property type="entry name" value="Fcf2"/>
    <property type="match status" value="1"/>
</dbReference>
<feature type="region of interest" description="Disordered" evidence="16">
    <location>
        <begin position="223"/>
        <end position="243"/>
    </location>
</feature>
<keyword evidence="5" id="KW-0436">Ligase</keyword>
<dbReference type="InterPro" id="IPR001412">
    <property type="entry name" value="aa-tRNA-synth_I_CS"/>
</dbReference>
<evidence type="ECO:0000256" key="13">
    <source>
        <dbReference type="ARBA" id="ARBA00035261"/>
    </source>
</evidence>
<evidence type="ECO:0000256" key="8">
    <source>
        <dbReference type="ARBA" id="ARBA00022917"/>
    </source>
</evidence>
<evidence type="ECO:0000256" key="4">
    <source>
        <dbReference type="ARBA" id="ARBA00013161"/>
    </source>
</evidence>
<evidence type="ECO:0000256" key="6">
    <source>
        <dbReference type="ARBA" id="ARBA00022741"/>
    </source>
</evidence>
<evidence type="ECO:0000256" key="16">
    <source>
        <dbReference type="SAM" id="MobiDB-lite"/>
    </source>
</evidence>
<keyword evidence="8" id="KW-0648">Protein biosynthesis</keyword>
<comment type="subcellular location">
    <subcellularLocation>
        <location evidence="1">Mitochondrion</location>
    </subcellularLocation>
</comment>
<feature type="domain" description="Small ribosomal subunit protein uS10" evidence="17">
    <location>
        <begin position="270"/>
        <end position="367"/>
    </location>
</feature>
<dbReference type="InterPro" id="IPR014729">
    <property type="entry name" value="Rossmann-like_a/b/a_fold"/>
</dbReference>
<dbReference type="Pfam" id="PF00579">
    <property type="entry name" value="tRNA-synt_1b"/>
    <property type="match status" value="1"/>
</dbReference>
<name>A0AAN6N902_9PEZI</name>
<dbReference type="AlphaFoldDB" id="A0AAN6N902"/>
<reference evidence="19" key="1">
    <citation type="journal article" date="2023" name="Mol. Phylogenet. Evol.">
        <title>Genome-scale phylogeny and comparative genomics of the fungal order Sordariales.</title>
        <authorList>
            <person name="Hensen N."/>
            <person name="Bonometti L."/>
            <person name="Westerberg I."/>
            <person name="Brannstrom I.O."/>
            <person name="Guillou S."/>
            <person name="Cros-Aarteil S."/>
            <person name="Calhoun S."/>
            <person name="Haridas S."/>
            <person name="Kuo A."/>
            <person name="Mondo S."/>
            <person name="Pangilinan J."/>
            <person name="Riley R."/>
            <person name="LaButti K."/>
            <person name="Andreopoulos B."/>
            <person name="Lipzen A."/>
            <person name="Chen C."/>
            <person name="Yan M."/>
            <person name="Daum C."/>
            <person name="Ng V."/>
            <person name="Clum A."/>
            <person name="Steindorff A."/>
            <person name="Ohm R.A."/>
            <person name="Martin F."/>
            <person name="Silar P."/>
            <person name="Natvig D.O."/>
            <person name="Lalanne C."/>
            <person name="Gautier V."/>
            <person name="Ament-Velasquez S.L."/>
            <person name="Kruys A."/>
            <person name="Hutchinson M.I."/>
            <person name="Powell A.J."/>
            <person name="Barry K."/>
            <person name="Miller A.N."/>
            <person name="Grigoriev I.V."/>
            <person name="Debuchy R."/>
            <person name="Gladieux P."/>
            <person name="Hiltunen Thoren M."/>
            <person name="Johannesson H."/>
        </authorList>
    </citation>
    <scope>NUCLEOTIDE SEQUENCE [LARGE SCALE GENOMIC DNA]</scope>
    <source>
        <strain evidence="19">CBS 340.73</strain>
    </source>
</reference>
<evidence type="ECO:0000256" key="10">
    <source>
        <dbReference type="ARBA" id="ARBA00023146"/>
    </source>
</evidence>
<dbReference type="GO" id="GO:1990904">
    <property type="term" value="C:ribonucleoprotein complex"/>
    <property type="evidence" value="ECO:0007669"/>
    <property type="project" value="UniProtKB-KW"/>
</dbReference>
<dbReference type="Gene3D" id="1.10.240.10">
    <property type="entry name" value="Tyrosyl-Transfer RNA Synthetase"/>
    <property type="match status" value="1"/>
</dbReference>
<dbReference type="GO" id="GO:0004830">
    <property type="term" value="F:tryptophan-tRNA ligase activity"/>
    <property type="evidence" value="ECO:0007669"/>
    <property type="project" value="UniProtKB-EC"/>
</dbReference>
<dbReference type="GO" id="GO:0005759">
    <property type="term" value="C:mitochondrial matrix"/>
    <property type="evidence" value="ECO:0007669"/>
    <property type="project" value="TreeGrafter"/>
</dbReference>
<dbReference type="Gene3D" id="3.30.70.600">
    <property type="entry name" value="Ribosomal protein S10 domain"/>
    <property type="match status" value="1"/>
</dbReference>
<dbReference type="InterPro" id="IPR036838">
    <property type="entry name" value="Ribosomal_uS10_dom_sf"/>
</dbReference>
<feature type="region of interest" description="Disordered" evidence="16">
    <location>
        <begin position="45"/>
        <end position="98"/>
    </location>
</feature>
<evidence type="ECO:0000256" key="14">
    <source>
        <dbReference type="ARBA" id="ARBA00042916"/>
    </source>
</evidence>
<evidence type="ECO:0000256" key="3">
    <source>
        <dbReference type="ARBA" id="ARBA00007102"/>
    </source>
</evidence>